<sequence>MRRGPKFFIIVQALVAFLLIGGVPFAQAENAGHSAGNDQTLTIAEFLALANEVLGSSEEETDTGDLHVVSRAEAAVLTASLLHLELSEEEAGAPYSDAVGLSPRALGSIRALADLRIVKGYPDGKYKPFRPITRSEAATMLGLASKTGLTGDRVYDQAGSYGPESGTEIVYGNVIVSGPSVKLRNMNVKGNIVLTAGIGEGDVKIDRVTASGNVLVNGGGTVPIVIKDCSFEDAIVDAPKMKIRIAMEGAIEIERLAIESSVVLDTTAMNEEGMIVDLLLKDVATVIGRGRIGHASIKEGAEESTFEIHARDAP</sequence>
<evidence type="ECO:0000256" key="1">
    <source>
        <dbReference type="SAM" id="SignalP"/>
    </source>
</evidence>
<dbReference type="PROSITE" id="PS51272">
    <property type="entry name" value="SLH"/>
    <property type="match status" value="1"/>
</dbReference>
<dbReference type="InterPro" id="IPR001119">
    <property type="entry name" value="SLH_dom"/>
</dbReference>
<evidence type="ECO:0000313" key="4">
    <source>
        <dbReference type="Proteomes" id="UP001596105"/>
    </source>
</evidence>
<comment type="caution">
    <text evidence="3">The sequence shown here is derived from an EMBL/GenBank/DDBJ whole genome shotgun (WGS) entry which is preliminary data.</text>
</comment>
<protein>
    <submittedName>
        <fullName evidence="3">S-layer homology domain-containing protein</fullName>
    </submittedName>
</protein>
<keyword evidence="1" id="KW-0732">Signal</keyword>
<gene>
    <name evidence="3" type="ORF">ACFPPD_06425</name>
</gene>
<reference evidence="4" key="1">
    <citation type="journal article" date="2019" name="Int. J. Syst. Evol. Microbiol.">
        <title>The Global Catalogue of Microorganisms (GCM) 10K type strain sequencing project: providing services to taxonomists for standard genome sequencing and annotation.</title>
        <authorList>
            <consortium name="The Broad Institute Genomics Platform"/>
            <consortium name="The Broad Institute Genome Sequencing Center for Infectious Disease"/>
            <person name="Wu L."/>
            <person name="Ma J."/>
        </authorList>
    </citation>
    <scope>NUCLEOTIDE SEQUENCE [LARGE SCALE GENOMIC DNA]</scope>
    <source>
        <strain evidence="4">CCUG 57113</strain>
    </source>
</reference>
<feature type="chain" id="PRO_5045692534" evidence="1">
    <location>
        <begin position="29"/>
        <end position="314"/>
    </location>
</feature>
<dbReference type="Pfam" id="PF00395">
    <property type="entry name" value="SLH"/>
    <property type="match status" value="1"/>
</dbReference>
<dbReference type="EMBL" id="JBHSMH010000011">
    <property type="protein sequence ID" value="MFC5468348.1"/>
    <property type="molecule type" value="Genomic_DNA"/>
</dbReference>
<accession>A0ABW0LRI2</accession>
<proteinExistence type="predicted"/>
<organism evidence="3 4">
    <name type="scientific">Cohnella suwonensis</name>
    <dbReference type="NCBI Taxonomy" id="696072"/>
    <lineage>
        <taxon>Bacteria</taxon>
        <taxon>Bacillati</taxon>
        <taxon>Bacillota</taxon>
        <taxon>Bacilli</taxon>
        <taxon>Bacillales</taxon>
        <taxon>Paenibacillaceae</taxon>
        <taxon>Cohnella</taxon>
    </lineage>
</organism>
<keyword evidence="4" id="KW-1185">Reference proteome</keyword>
<feature type="domain" description="SLH" evidence="2">
    <location>
        <begin position="92"/>
        <end position="155"/>
    </location>
</feature>
<name>A0ABW0LRI2_9BACL</name>
<evidence type="ECO:0000259" key="2">
    <source>
        <dbReference type="PROSITE" id="PS51272"/>
    </source>
</evidence>
<dbReference type="Proteomes" id="UP001596105">
    <property type="component" value="Unassembled WGS sequence"/>
</dbReference>
<feature type="signal peptide" evidence="1">
    <location>
        <begin position="1"/>
        <end position="28"/>
    </location>
</feature>
<evidence type="ECO:0000313" key="3">
    <source>
        <dbReference type="EMBL" id="MFC5468348.1"/>
    </source>
</evidence>
<dbReference type="RefSeq" id="WP_209748719.1">
    <property type="nucleotide sequence ID" value="NZ_JBHSMH010000011.1"/>
</dbReference>